<dbReference type="RefSeq" id="WP_213427412.1">
    <property type="nucleotide sequence ID" value="NZ_AP031286.1"/>
</dbReference>
<dbReference type="PANTHER" id="PTHR43861:SF1">
    <property type="entry name" value="TRANS-ACONITATE 2-METHYLTRANSFERASE"/>
    <property type="match status" value="1"/>
</dbReference>
<protein>
    <submittedName>
        <fullName evidence="4">Class I SAM-dependent methyltransferase</fullName>
    </submittedName>
</protein>
<dbReference type="GO" id="GO:0008168">
    <property type="term" value="F:methyltransferase activity"/>
    <property type="evidence" value="ECO:0007669"/>
    <property type="project" value="UniProtKB-KW"/>
</dbReference>
<dbReference type="SUPFAM" id="SSF53335">
    <property type="entry name" value="S-adenosyl-L-methionine-dependent methyltransferases"/>
    <property type="match status" value="1"/>
</dbReference>
<dbReference type="InterPro" id="IPR041698">
    <property type="entry name" value="Methyltransf_25"/>
</dbReference>
<keyword evidence="1 4" id="KW-0489">Methyltransferase</keyword>
<dbReference type="GO" id="GO:0032259">
    <property type="term" value="P:methylation"/>
    <property type="evidence" value="ECO:0007669"/>
    <property type="project" value="UniProtKB-KW"/>
</dbReference>
<evidence type="ECO:0000313" key="5">
    <source>
        <dbReference type="Proteomes" id="UP001154322"/>
    </source>
</evidence>
<dbReference type="InterPro" id="IPR029063">
    <property type="entry name" value="SAM-dependent_MTases_sf"/>
</dbReference>
<dbReference type="Pfam" id="PF13649">
    <property type="entry name" value="Methyltransf_25"/>
    <property type="match status" value="1"/>
</dbReference>
<sequence length="104" mass="11252">MADEWRPELYDSKLGFVSVHGQNVIGLLQPKAGEAVLDIGCGTGDLTARIRESGAHVVGIDKSEAMIAQARSKYPELRFIVAGSFIVQRRQMDLGVRQAAVRGA</sequence>
<dbReference type="CDD" id="cd02440">
    <property type="entry name" value="AdoMet_MTases"/>
    <property type="match status" value="1"/>
</dbReference>
<dbReference type="PANTHER" id="PTHR43861">
    <property type="entry name" value="TRANS-ACONITATE 2-METHYLTRANSFERASE-RELATED"/>
    <property type="match status" value="1"/>
</dbReference>
<gene>
    <name evidence="4" type="ORF">WJ0W_002225</name>
</gene>
<proteinExistence type="predicted"/>
<evidence type="ECO:0000313" key="4">
    <source>
        <dbReference type="EMBL" id="CAH8244995.1"/>
    </source>
</evidence>
<accession>A0ABN8U1W3</accession>
<keyword evidence="2" id="KW-0808">Transferase</keyword>
<evidence type="ECO:0000259" key="3">
    <source>
        <dbReference type="Pfam" id="PF13649"/>
    </source>
</evidence>
<keyword evidence="5" id="KW-1185">Reference proteome</keyword>
<dbReference type="Gene3D" id="3.40.50.150">
    <property type="entry name" value="Vaccinia Virus protein VP39"/>
    <property type="match status" value="1"/>
</dbReference>
<feature type="domain" description="Methyltransferase" evidence="3">
    <location>
        <begin position="36"/>
        <end position="82"/>
    </location>
</feature>
<evidence type="ECO:0000256" key="1">
    <source>
        <dbReference type="ARBA" id="ARBA00022603"/>
    </source>
</evidence>
<comment type="caution">
    <text evidence="4">The sequence shown here is derived from an EMBL/GenBank/DDBJ whole genome shotgun (WGS) entry which is preliminary data.</text>
</comment>
<name>A0ABN8U1W3_9BACL</name>
<evidence type="ECO:0000256" key="2">
    <source>
        <dbReference type="ARBA" id="ARBA00022679"/>
    </source>
</evidence>
<reference evidence="4" key="1">
    <citation type="submission" date="2022-06" db="EMBL/GenBank/DDBJ databases">
        <authorList>
            <person name="Dietemann V."/>
            <person name="Ory F."/>
            <person name="Dainat B."/>
            <person name="Oberhansli S."/>
        </authorList>
    </citation>
    <scope>NUCLEOTIDE SEQUENCE</scope>
    <source>
        <strain evidence="4">Ena-SAMPLE-TAB-26-04-2022-14:26:32:270-5432</strain>
    </source>
</reference>
<dbReference type="EMBL" id="CALYLO010000002">
    <property type="protein sequence ID" value="CAH8244995.1"/>
    <property type="molecule type" value="Genomic_DNA"/>
</dbReference>
<dbReference type="Proteomes" id="UP001154322">
    <property type="component" value="Unassembled WGS sequence"/>
</dbReference>
<organism evidence="4 5">
    <name type="scientific">Paenibacillus melissococcoides</name>
    <dbReference type="NCBI Taxonomy" id="2912268"/>
    <lineage>
        <taxon>Bacteria</taxon>
        <taxon>Bacillati</taxon>
        <taxon>Bacillota</taxon>
        <taxon>Bacilli</taxon>
        <taxon>Bacillales</taxon>
        <taxon>Paenibacillaceae</taxon>
        <taxon>Paenibacillus</taxon>
    </lineage>
</organism>